<dbReference type="RefSeq" id="WP_368376810.1">
    <property type="nucleotide sequence ID" value="NZ_JBFRYB010000001.1"/>
</dbReference>
<dbReference type="Proteomes" id="UP001557484">
    <property type="component" value="Unassembled WGS sequence"/>
</dbReference>
<keyword evidence="1" id="KW-1133">Transmembrane helix</keyword>
<dbReference type="EMBL" id="JBFRYB010000001">
    <property type="protein sequence ID" value="MEX1666740.1"/>
    <property type="molecule type" value="Genomic_DNA"/>
</dbReference>
<dbReference type="PANTHER" id="PTHR35791">
    <property type="entry name" value="UPF0754 MEMBRANE PROTEIN YHEB"/>
    <property type="match status" value="1"/>
</dbReference>
<organism evidence="2 3">
    <name type="scientific">Zhongshania arctica</name>
    <dbReference type="NCBI Taxonomy" id="3238302"/>
    <lineage>
        <taxon>Bacteria</taxon>
        <taxon>Pseudomonadati</taxon>
        <taxon>Pseudomonadota</taxon>
        <taxon>Gammaproteobacteria</taxon>
        <taxon>Cellvibrionales</taxon>
        <taxon>Spongiibacteraceae</taxon>
        <taxon>Zhongshania</taxon>
    </lineage>
</organism>
<evidence type="ECO:0000313" key="2">
    <source>
        <dbReference type="EMBL" id="MEX1666740.1"/>
    </source>
</evidence>
<name>A0ABV3TZT5_9GAMM</name>
<gene>
    <name evidence="2" type="ORF">AB4875_14690</name>
</gene>
<keyword evidence="1" id="KW-0472">Membrane</keyword>
<sequence>MVWTELIPYLIIAPLTAGVGWLTNLLGIKMMFYPVNFVGIGQFFGWQGIIPRLRIRLIRNLVNMSVAKICSPKELVAVLDDGDSVRYIQEMIGPHINDWIEDVLVEENVQSWNYAPDMVKRAVFSKVQDKLPDVARGILKEFGDRADHLVDFTAIAESQVRDNPEVLNELFLRCAGNELRFVIRSGLLFGFPLGCIQALCWYLFPHIWVLPAFGVFVGAGTNWIALKMIAHPAEAKMIGPFKIQGLYLRRQQEVSRDFAEVFTTQFFSPKAFVDYLWGGPNSMEVHRIVNRHVTRALNKNMLGKIAAQLAVSPEAFRDLKKKSVEYTAGRIIERIDNPEANQQLAKPIIDLICKRMAALKPKEFQQLLLPAFEQDQLLVVLLGGVLGGLVGFAQLVWLFGVSL</sequence>
<comment type="caution">
    <text evidence="2">The sequence shown here is derived from an EMBL/GenBank/DDBJ whole genome shotgun (WGS) entry which is preliminary data.</text>
</comment>
<feature type="transmembrane region" description="Helical" evidence="1">
    <location>
        <begin position="6"/>
        <end position="26"/>
    </location>
</feature>
<keyword evidence="1" id="KW-0812">Transmembrane</keyword>
<reference evidence="2 3" key="1">
    <citation type="journal article" date="2011" name="Int. J. Syst. Evol. Microbiol.">
        <title>Zhongshania antarctica gen. nov., sp. nov. and Zhongshania guokunii sp. nov., gammaproteobacteria respectively isolated from coastal attached (fast) ice and surface seawater of the Antarctic.</title>
        <authorList>
            <person name="Li H.J."/>
            <person name="Zhang X.Y."/>
            <person name="Chen C.X."/>
            <person name="Zhang Y.J."/>
            <person name="Gao Z.M."/>
            <person name="Yu Y."/>
            <person name="Chen X.L."/>
            <person name="Chen B."/>
            <person name="Zhang Y.Z."/>
        </authorList>
    </citation>
    <scope>NUCLEOTIDE SEQUENCE [LARGE SCALE GENOMIC DNA]</scope>
    <source>
        <strain evidence="2 3">R06B22</strain>
    </source>
</reference>
<feature type="transmembrane region" description="Helical" evidence="1">
    <location>
        <begin position="181"/>
        <end position="204"/>
    </location>
</feature>
<evidence type="ECO:0000256" key="1">
    <source>
        <dbReference type="SAM" id="Phobius"/>
    </source>
</evidence>
<accession>A0ABV3TZT5</accession>
<feature type="transmembrane region" description="Helical" evidence="1">
    <location>
        <begin position="377"/>
        <end position="400"/>
    </location>
</feature>
<dbReference type="PANTHER" id="PTHR35791:SF1">
    <property type="entry name" value="UPF0754 MEMBRANE PROTEIN YHEB"/>
    <property type="match status" value="1"/>
</dbReference>
<protein>
    <submittedName>
        <fullName evidence="2">DUF445 domain-containing protein</fullName>
    </submittedName>
</protein>
<evidence type="ECO:0000313" key="3">
    <source>
        <dbReference type="Proteomes" id="UP001557484"/>
    </source>
</evidence>
<feature type="transmembrane region" description="Helical" evidence="1">
    <location>
        <begin position="210"/>
        <end position="230"/>
    </location>
</feature>
<proteinExistence type="predicted"/>
<keyword evidence="3" id="KW-1185">Reference proteome</keyword>